<protein>
    <submittedName>
        <fullName evidence="1">Uncharacterized protein</fullName>
    </submittedName>
</protein>
<evidence type="ECO:0000313" key="2">
    <source>
        <dbReference type="Proteomes" id="UP000050502"/>
    </source>
</evidence>
<dbReference type="Proteomes" id="UP000050502">
    <property type="component" value="Unassembled WGS sequence"/>
</dbReference>
<sequence length="249" mass="29182">MSEVVLRFYQAKDLGKPGSLEAILDTLQALGLPPDSVQIGSSLVTESIVWWDHYDENVRRQLGVAYKHRHLHILVVQDQSDEYNQLAFRLDLKWEYSPNETPMKTRVYLRTHDAWMFNKARYPREYYAQLMLRLGKALYAILHPVFGSIDFCSNRIREKDVQALEIPHIYWANFFGQEYVEKYGKEYFLKAPGWLHEELDDGGILYVLAPVMARRIKGYKALAEEVKAYFGVESVRCEKKRRSKGRKRG</sequence>
<dbReference type="EMBL" id="LGKN01000003">
    <property type="protein sequence ID" value="KPL89278.1"/>
    <property type="molecule type" value="Genomic_DNA"/>
</dbReference>
<dbReference type="AlphaFoldDB" id="A0A0P6YCA2"/>
<name>A0A0P6YCA2_9CHLR</name>
<reference evidence="1 2" key="1">
    <citation type="submission" date="2015-07" db="EMBL/GenBank/DDBJ databases">
        <title>Whole genome sequence of Ardenticatena maritima DSM 23922.</title>
        <authorList>
            <person name="Hemp J."/>
            <person name="Ward L.M."/>
            <person name="Pace L.A."/>
            <person name="Fischer W.W."/>
        </authorList>
    </citation>
    <scope>NUCLEOTIDE SEQUENCE [LARGE SCALE GENOMIC DNA]</scope>
    <source>
        <strain evidence="1 2">110S</strain>
    </source>
</reference>
<dbReference type="RefSeq" id="WP_054492641.1">
    <property type="nucleotide sequence ID" value="NZ_BBZA01000077.1"/>
</dbReference>
<organism evidence="1 2">
    <name type="scientific">Ardenticatena maritima</name>
    <dbReference type="NCBI Taxonomy" id="872965"/>
    <lineage>
        <taxon>Bacteria</taxon>
        <taxon>Bacillati</taxon>
        <taxon>Chloroflexota</taxon>
        <taxon>Ardenticatenia</taxon>
        <taxon>Ardenticatenales</taxon>
        <taxon>Ardenticatenaceae</taxon>
        <taxon>Ardenticatena</taxon>
    </lineage>
</organism>
<accession>A0A0P6YCA2</accession>
<evidence type="ECO:0000313" key="1">
    <source>
        <dbReference type="EMBL" id="KPL89278.1"/>
    </source>
</evidence>
<proteinExistence type="predicted"/>
<dbReference type="OrthoDB" id="2619877at2"/>
<gene>
    <name evidence="1" type="ORF">SE16_02035</name>
</gene>
<comment type="caution">
    <text evidence="1">The sequence shown here is derived from an EMBL/GenBank/DDBJ whole genome shotgun (WGS) entry which is preliminary data.</text>
</comment>